<feature type="compositionally biased region" description="Pro residues" evidence="1">
    <location>
        <begin position="205"/>
        <end position="214"/>
    </location>
</feature>
<dbReference type="EMBL" id="CAICTM010000001">
    <property type="protein sequence ID" value="CAB9496035.1"/>
    <property type="molecule type" value="Genomic_DNA"/>
</dbReference>
<feature type="compositionally biased region" description="Basic and acidic residues" evidence="1">
    <location>
        <begin position="48"/>
        <end position="58"/>
    </location>
</feature>
<proteinExistence type="predicted"/>
<feature type="region of interest" description="Disordered" evidence="1">
    <location>
        <begin position="305"/>
        <end position="333"/>
    </location>
</feature>
<reference evidence="2" key="1">
    <citation type="submission" date="2020-06" db="EMBL/GenBank/DDBJ databases">
        <authorList>
            <consortium name="Plant Systems Biology data submission"/>
        </authorList>
    </citation>
    <scope>NUCLEOTIDE SEQUENCE</scope>
    <source>
        <strain evidence="2">D6</strain>
    </source>
</reference>
<gene>
    <name evidence="2" type="ORF">SEMRO_1_G000140.1</name>
</gene>
<feature type="compositionally biased region" description="Basic and acidic residues" evidence="1">
    <location>
        <begin position="19"/>
        <end position="30"/>
    </location>
</feature>
<comment type="caution">
    <text evidence="2">The sequence shown here is derived from an EMBL/GenBank/DDBJ whole genome shotgun (WGS) entry which is preliminary data.</text>
</comment>
<feature type="region of interest" description="Disordered" evidence="1">
    <location>
        <begin position="163"/>
        <end position="280"/>
    </location>
</feature>
<keyword evidence="3" id="KW-1185">Reference proteome</keyword>
<feature type="compositionally biased region" description="Basic and acidic residues" evidence="1">
    <location>
        <begin position="241"/>
        <end position="256"/>
    </location>
</feature>
<feature type="compositionally biased region" description="Acidic residues" evidence="1">
    <location>
        <begin position="186"/>
        <end position="198"/>
    </location>
</feature>
<organism evidence="2 3">
    <name type="scientific">Seminavis robusta</name>
    <dbReference type="NCBI Taxonomy" id="568900"/>
    <lineage>
        <taxon>Eukaryota</taxon>
        <taxon>Sar</taxon>
        <taxon>Stramenopiles</taxon>
        <taxon>Ochrophyta</taxon>
        <taxon>Bacillariophyta</taxon>
        <taxon>Bacillariophyceae</taxon>
        <taxon>Bacillariophycidae</taxon>
        <taxon>Naviculales</taxon>
        <taxon>Naviculaceae</taxon>
        <taxon>Seminavis</taxon>
    </lineage>
</organism>
<protein>
    <submittedName>
        <fullName evidence="2">Uncharacterized protein</fullName>
    </submittedName>
</protein>
<feature type="compositionally biased region" description="Basic residues" evidence="1">
    <location>
        <begin position="9"/>
        <end position="18"/>
    </location>
</feature>
<name>A0A9N8D6D1_9STRA</name>
<dbReference type="AlphaFoldDB" id="A0A9N8D6D1"/>
<evidence type="ECO:0000256" key="1">
    <source>
        <dbReference type="SAM" id="MobiDB-lite"/>
    </source>
</evidence>
<evidence type="ECO:0000313" key="3">
    <source>
        <dbReference type="Proteomes" id="UP001153069"/>
    </source>
</evidence>
<sequence length="354" mass="38730">MAKDSTSKSSKHGKKHSSDHKDKTESRNEPETSSSSDGDILDGSGRGNHGDAEAVKEKHEKHKHGKKHSSKTHKGGKHGHKHHNSKNSEDENWNPDYHWETHCNNNDSSSKSAKKIVAHSNRVDKHLKKLYKLEEDITGTVFDSDLGVSMVFDSDEGGVAVMDSSHDVRATPAVSSSDAMDAKEVEYDEEALDMEEDEALRTTPTTPPLSPPQGPTTTLENLPPELAPGSPRAVITTQHQNQEHHAQNATIRKDPTRPSPVAVSRNSLGPESLGPSMMPRASFMPPFLMHESDSDDEEEEEAVVHRRRSSYNHGEVAGGGHGSGSSGDWAVPEAMGMDEGIPEINQERCHSLLY</sequence>
<feature type="compositionally biased region" description="Basic residues" evidence="1">
    <location>
        <begin position="59"/>
        <end position="85"/>
    </location>
</feature>
<feature type="compositionally biased region" description="Gly residues" evidence="1">
    <location>
        <begin position="316"/>
        <end position="325"/>
    </location>
</feature>
<feature type="region of interest" description="Disordered" evidence="1">
    <location>
        <begin position="1"/>
        <end position="98"/>
    </location>
</feature>
<dbReference type="Proteomes" id="UP001153069">
    <property type="component" value="Unassembled WGS sequence"/>
</dbReference>
<accession>A0A9N8D6D1</accession>
<feature type="compositionally biased region" description="Low complexity" evidence="1">
    <location>
        <begin position="33"/>
        <end position="43"/>
    </location>
</feature>
<evidence type="ECO:0000313" key="2">
    <source>
        <dbReference type="EMBL" id="CAB9496035.1"/>
    </source>
</evidence>